<dbReference type="Gene3D" id="3.50.30.10">
    <property type="entry name" value="Phosphohistidine domain"/>
    <property type="match status" value="1"/>
</dbReference>
<organism evidence="18 19">
    <name type="scientific">Halarcobacter ebronensis</name>
    <dbReference type="NCBI Taxonomy" id="1462615"/>
    <lineage>
        <taxon>Bacteria</taxon>
        <taxon>Pseudomonadati</taxon>
        <taxon>Campylobacterota</taxon>
        <taxon>Epsilonproteobacteria</taxon>
        <taxon>Campylobacterales</taxon>
        <taxon>Arcobacteraceae</taxon>
        <taxon>Halarcobacter</taxon>
    </lineage>
</organism>
<dbReference type="InterPro" id="IPR036618">
    <property type="entry name" value="PtsI_HPr-bd_sf"/>
</dbReference>
<dbReference type="Gene3D" id="3.40.930.10">
    <property type="entry name" value="Mannitol-specific EII, Chain A"/>
    <property type="match status" value="1"/>
</dbReference>
<dbReference type="SUPFAM" id="SSF51621">
    <property type="entry name" value="Phosphoenolpyruvate/pyruvate domain"/>
    <property type="match status" value="1"/>
</dbReference>
<dbReference type="InterPro" id="IPR036637">
    <property type="entry name" value="Phosphohistidine_dom_sf"/>
</dbReference>
<comment type="similarity">
    <text evidence="4">Belongs to the PEP-utilizing enzyme family.</text>
</comment>
<feature type="domain" description="PTS EIIA type-2" evidence="16">
    <location>
        <begin position="21"/>
        <end position="161"/>
    </location>
</feature>
<keyword evidence="9" id="KW-0762">Sugar transport</keyword>
<name>A0A4V1LRI4_9BACT</name>
<dbReference type="InterPro" id="IPR040442">
    <property type="entry name" value="Pyrv_kinase-like_dom_sf"/>
</dbReference>
<keyword evidence="18" id="KW-0670">Pyruvate</keyword>
<evidence type="ECO:0000256" key="7">
    <source>
        <dbReference type="ARBA" id="ARBA00022490"/>
    </source>
</evidence>
<evidence type="ECO:0000256" key="10">
    <source>
        <dbReference type="ARBA" id="ARBA00022679"/>
    </source>
</evidence>
<evidence type="ECO:0000259" key="17">
    <source>
        <dbReference type="PROSITE" id="PS51350"/>
    </source>
</evidence>
<evidence type="ECO:0000256" key="9">
    <source>
        <dbReference type="ARBA" id="ARBA00022597"/>
    </source>
</evidence>
<dbReference type="PROSITE" id="PS51350">
    <property type="entry name" value="PTS_HPR_DOM"/>
    <property type="match status" value="1"/>
</dbReference>
<dbReference type="InterPro" id="IPR000032">
    <property type="entry name" value="HPr-like"/>
</dbReference>
<sequence>MQMLYLNINVLFISSRRDIMLKVEEKVVKLGVTVNSKEEAIKKAGELLVDAGYIEKGYVDSLFKREEISNTYLGNGICIPHGVQEDRDLILKTGISVLQIPQGISWKDDEKATLIIAIAAKSDEHIDILSQLTTLLMDDKKAKHLSSTKNISDILDLLNNSEESKKDDIKAEDFDIKKEIIFKNESGFHARPATKFVDVADNFKSEIQIRFKNKTANAKSVAQILSLGITNNSKLVISALGEDASLAVEKLAKIIEEELEEEAPDIFEAKVEKRDFKGLKYEGIPASPGVVIAPITIFEDDEIKIEERGEDLYKEQNRLKEAIKKASDELNSWVRKKHEKIDKKNMEIFLAHLSILKDPELQKKALDSIQEGESAQKYWWKTIQDEASKLSNLDDVRLSQRAIDIIDVGKRVLKILDSNSIISHNIKIDEPSILIAYDMTPSQTANLDSNKVVALVTVRGGSTSHTAILARSMGIPSIAGIDEKALKIESKKAIVDGQNGVLVYAPETEDINIAKEIQKKEKIQKKLEFDARFKPAVTKDNIRIEVVANIADSNSAFDAIELGAEGVGLMRTEFLFLKRNNAPKEIEQFQAYKKMAKDLNGLPLIIRTLDIGGDKEVAYLNMPKEDNPFLGIRGIRLCLENKELFKEQLRAIYQASKYGDVKIMFPMISLIEEFKEAVKIAEEIRKEVGAEPIDIGMMIEVPSAVLLAKEFAKEAKFFSIGTNDLTQYTLCMDRGHQGLARKADALHPAVLKLIKMSCDAAKGEKRWVGVCGNLATNPLAAKILIGLGVNELSVAAASVPNIKAIIREITFKECEELANKALNMSSAAEVRALE</sequence>
<dbReference type="CDD" id="cd00211">
    <property type="entry name" value="PTS_IIA_fru"/>
    <property type="match status" value="1"/>
</dbReference>
<dbReference type="InterPro" id="IPR008731">
    <property type="entry name" value="PTS_EIN"/>
</dbReference>
<comment type="catalytic activity">
    <reaction evidence="1">
        <text>L-histidyl-[protein] + phosphoenolpyruvate = N(pros)-phospho-L-histidyl-[protein] + pyruvate</text>
        <dbReference type="Rhea" id="RHEA:23880"/>
        <dbReference type="Rhea" id="RHEA-COMP:9745"/>
        <dbReference type="Rhea" id="RHEA-COMP:9746"/>
        <dbReference type="ChEBI" id="CHEBI:15361"/>
        <dbReference type="ChEBI" id="CHEBI:29979"/>
        <dbReference type="ChEBI" id="CHEBI:58702"/>
        <dbReference type="ChEBI" id="CHEBI:64837"/>
        <dbReference type="EC" id="2.7.3.9"/>
    </reaction>
</comment>
<reference evidence="18 19" key="1">
    <citation type="submission" date="2017-10" db="EMBL/GenBank/DDBJ databases">
        <title>Genomics of the genus Arcobacter.</title>
        <authorList>
            <person name="Perez-Cataluna A."/>
            <person name="Figueras M.J."/>
        </authorList>
    </citation>
    <scope>NUCLEOTIDE SEQUENCE [LARGE SCALE GENOMIC DNA]</scope>
    <source>
        <strain evidence="18 19">CECT 8993</strain>
    </source>
</reference>
<keyword evidence="8" id="KW-0597">Phosphoprotein</keyword>
<keyword evidence="12" id="KW-0479">Metal-binding</keyword>
<proteinExistence type="inferred from homology"/>
<comment type="cofactor">
    <cofactor evidence="2">
        <name>Mg(2+)</name>
        <dbReference type="ChEBI" id="CHEBI:18420"/>
    </cofactor>
</comment>
<dbReference type="InterPro" id="IPR015813">
    <property type="entry name" value="Pyrv/PenolPyrv_kinase-like_dom"/>
</dbReference>
<evidence type="ECO:0000256" key="6">
    <source>
        <dbReference type="ARBA" id="ARBA00022448"/>
    </source>
</evidence>
<dbReference type="GO" id="GO:0009401">
    <property type="term" value="P:phosphoenolpyruvate-dependent sugar phosphotransferase system"/>
    <property type="evidence" value="ECO:0007669"/>
    <property type="project" value="UniProtKB-KW"/>
</dbReference>
<keyword evidence="10 18" id="KW-0808">Transferase</keyword>
<dbReference type="InterPro" id="IPR002178">
    <property type="entry name" value="PTS_EIIA_type-2_dom"/>
</dbReference>
<dbReference type="SUPFAM" id="SSF52009">
    <property type="entry name" value="Phosphohistidine domain"/>
    <property type="match status" value="1"/>
</dbReference>
<dbReference type="GO" id="GO:0046872">
    <property type="term" value="F:metal ion binding"/>
    <property type="evidence" value="ECO:0007669"/>
    <property type="project" value="UniProtKB-KW"/>
</dbReference>
<evidence type="ECO:0000256" key="3">
    <source>
        <dbReference type="ARBA" id="ARBA00004496"/>
    </source>
</evidence>
<dbReference type="GO" id="GO:0008965">
    <property type="term" value="F:phosphoenolpyruvate-protein phosphotransferase activity"/>
    <property type="evidence" value="ECO:0007669"/>
    <property type="project" value="UniProtKB-EC"/>
</dbReference>
<dbReference type="NCBIfam" id="TIGR01003">
    <property type="entry name" value="PTS_HPr_family"/>
    <property type="match status" value="1"/>
</dbReference>
<gene>
    <name evidence="18" type="primary">ptsP</name>
    <name evidence="18" type="ORF">CRV08_08640</name>
</gene>
<dbReference type="SUPFAM" id="SSF55804">
    <property type="entry name" value="Phoshotransferase/anion transport protein"/>
    <property type="match status" value="1"/>
</dbReference>
<dbReference type="EC" id="2.7.3.9" evidence="5"/>
<dbReference type="Pfam" id="PF00359">
    <property type="entry name" value="PTS_EIIA_2"/>
    <property type="match status" value="1"/>
</dbReference>
<dbReference type="AlphaFoldDB" id="A0A4V1LRI4"/>
<dbReference type="PRINTS" id="PR01736">
    <property type="entry name" value="PHPHTRNFRASE"/>
</dbReference>
<dbReference type="InterPro" id="IPR050499">
    <property type="entry name" value="PEP-utilizing_PTS_enzyme"/>
</dbReference>
<dbReference type="SUPFAM" id="SSF55594">
    <property type="entry name" value="HPr-like"/>
    <property type="match status" value="1"/>
</dbReference>
<dbReference type="CDD" id="cd00367">
    <property type="entry name" value="PTS-HPr_like"/>
    <property type="match status" value="1"/>
</dbReference>
<keyword evidence="11" id="KW-0598">Phosphotransferase system</keyword>
<dbReference type="PANTHER" id="PTHR46244">
    <property type="entry name" value="PHOSPHOENOLPYRUVATE-PROTEIN PHOSPHOTRANSFERASE"/>
    <property type="match status" value="1"/>
</dbReference>
<dbReference type="Pfam" id="PF00381">
    <property type="entry name" value="PTS-HPr"/>
    <property type="match status" value="1"/>
</dbReference>
<dbReference type="InterPro" id="IPR008279">
    <property type="entry name" value="PEP-util_enz_mobile_dom"/>
</dbReference>
<feature type="coiled-coil region" evidence="15">
    <location>
        <begin position="309"/>
        <end position="336"/>
    </location>
</feature>
<dbReference type="GO" id="GO:0016301">
    <property type="term" value="F:kinase activity"/>
    <property type="evidence" value="ECO:0007669"/>
    <property type="project" value="UniProtKB-KW"/>
</dbReference>
<dbReference type="Gene3D" id="3.30.1340.10">
    <property type="entry name" value="HPr-like"/>
    <property type="match status" value="1"/>
</dbReference>
<dbReference type="Pfam" id="PF00391">
    <property type="entry name" value="PEP-utilizers"/>
    <property type="match status" value="1"/>
</dbReference>
<keyword evidence="15" id="KW-0175">Coiled coil</keyword>
<dbReference type="Gene3D" id="3.20.20.60">
    <property type="entry name" value="Phosphoenolpyruvate-binding domains"/>
    <property type="match status" value="1"/>
</dbReference>
<evidence type="ECO:0000256" key="15">
    <source>
        <dbReference type="SAM" id="Coils"/>
    </source>
</evidence>
<dbReference type="InterPro" id="IPR006318">
    <property type="entry name" value="PTS_EI-like"/>
</dbReference>
<dbReference type="InterPro" id="IPR016152">
    <property type="entry name" value="PTrfase/Anion_transptr"/>
</dbReference>
<evidence type="ECO:0000256" key="11">
    <source>
        <dbReference type="ARBA" id="ARBA00022683"/>
    </source>
</evidence>
<keyword evidence="6" id="KW-0813">Transport</keyword>
<dbReference type="InterPro" id="IPR000121">
    <property type="entry name" value="PEP_util_C"/>
</dbReference>
<dbReference type="InterPro" id="IPR018274">
    <property type="entry name" value="PEP_util_AS"/>
</dbReference>
<evidence type="ECO:0000313" key="19">
    <source>
        <dbReference type="Proteomes" id="UP000290172"/>
    </source>
</evidence>
<protein>
    <recommendedName>
        <fullName evidence="5">phosphoenolpyruvate--protein phosphotransferase</fullName>
        <ecNumber evidence="5">2.7.3.9</ecNumber>
    </recommendedName>
</protein>
<evidence type="ECO:0000256" key="8">
    <source>
        <dbReference type="ARBA" id="ARBA00022553"/>
    </source>
</evidence>
<evidence type="ECO:0000256" key="4">
    <source>
        <dbReference type="ARBA" id="ARBA00007837"/>
    </source>
</evidence>
<dbReference type="EMBL" id="PDKJ01000006">
    <property type="protein sequence ID" value="RXJ68308.1"/>
    <property type="molecule type" value="Genomic_DNA"/>
</dbReference>
<accession>A0A4V1LRI4</accession>
<dbReference type="PROSITE" id="PS51094">
    <property type="entry name" value="PTS_EIIA_TYPE_2"/>
    <property type="match status" value="1"/>
</dbReference>
<dbReference type="Proteomes" id="UP000290172">
    <property type="component" value="Unassembled WGS sequence"/>
</dbReference>
<evidence type="ECO:0000256" key="2">
    <source>
        <dbReference type="ARBA" id="ARBA00001946"/>
    </source>
</evidence>
<feature type="domain" description="HPr" evidence="17">
    <location>
        <begin position="175"/>
        <end position="262"/>
    </location>
</feature>
<evidence type="ECO:0000256" key="13">
    <source>
        <dbReference type="ARBA" id="ARBA00022777"/>
    </source>
</evidence>
<evidence type="ECO:0000313" key="18">
    <source>
        <dbReference type="EMBL" id="RXJ68308.1"/>
    </source>
</evidence>
<dbReference type="GO" id="GO:0005737">
    <property type="term" value="C:cytoplasm"/>
    <property type="evidence" value="ECO:0007669"/>
    <property type="project" value="UniProtKB-SubCell"/>
</dbReference>
<dbReference type="Pfam" id="PF05524">
    <property type="entry name" value="PEP-utilisers_N"/>
    <property type="match status" value="1"/>
</dbReference>
<dbReference type="Gene3D" id="1.10.274.10">
    <property type="entry name" value="PtsI, HPr-binding domain"/>
    <property type="match status" value="1"/>
</dbReference>
<evidence type="ECO:0000256" key="1">
    <source>
        <dbReference type="ARBA" id="ARBA00000683"/>
    </source>
</evidence>
<dbReference type="PRINTS" id="PR00107">
    <property type="entry name" value="PHOSPHOCPHPR"/>
</dbReference>
<dbReference type="InterPro" id="IPR035895">
    <property type="entry name" value="HPr-like_sf"/>
</dbReference>
<keyword evidence="14" id="KW-0460">Magnesium</keyword>
<dbReference type="Pfam" id="PF02896">
    <property type="entry name" value="PEP-utilizers_C"/>
    <property type="match status" value="1"/>
</dbReference>
<comment type="subcellular location">
    <subcellularLocation>
        <location evidence="3">Cytoplasm</location>
    </subcellularLocation>
</comment>
<dbReference type="PROSITE" id="PS00370">
    <property type="entry name" value="PEP_ENZYMES_PHOS_SITE"/>
    <property type="match status" value="1"/>
</dbReference>
<keyword evidence="7" id="KW-0963">Cytoplasm</keyword>
<evidence type="ECO:0000256" key="12">
    <source>
        <dbReference type="ARBA" id="ARBA00022723"/>
    </source>
</evidence>
<comment type="caution">
    <text evidence="18">The sequence shown here is derived from an EMBL/GenBank/DDBJ whole genome shotgun (WGS) entry which is preliminary data.</text>
</comment>
<evidence type="ECO:0000256" key="5">
    <source>
        <dbReference type="ARBA" id="ARBA00012232"/>
    </source>
</evidence>
<evidence type="ECO:0000256" key="14">
    <source>
        <dbReference type="ARBA" id="ARBA00022842"/>
    </source>
</evidence>
<evidence type="ECO:0000259" key="16">
    <source>
        <dbReference type="PROSITE" id="PS51094"/>
    </source>
</evidence>
<dbReference type="NCBIfam" id="TIGR01417">
    <property type="entry name" value="PTS_I_fam"/>
    <property type="match status" value="1"/>
</dbReference>
<dbReference type="SUPFAM" id="SSF47831">
    <property type="entry name" value="Enzyme I of the PEP:sugar phosphotransferase system HPr-binding (sub)domain"/>
    <property type="match status" value="1"/>
</dbReference>
<dbReference type="PANTHER" id="PTHR46244:SF6">
    <property type="entry name" value="PHOSPHOENOLPYRUVATE-PROTEIN PHOSPHOTRANSFERASE"/>
    <property type="match status" value="1"/>
</dbReference>
<keyword evidence="13" id="KW-0418">Kinase</keyword>